<dbReference type="GO" id="GO:0015179">
    <property type="term" value="F:L-amino acid transmembrane transporter activity"/>
    <property type="evidence" value="ECO:0007669"/>
    <property type="project" value="TreeGrafter"/>
</dbReference>
<evidence type="ECO:0000313" key="7">
    <source>
        <dbReference type="EMBL" id="KAH9529308.1"/>
    </source>
</evidence>
<evidence type="ECO:0000313" key="8">
    <source>
        <dbReference type="Proteomes" id="UP000790347"/>
    </source>
</evidence>
<reference evidence="7" key="1">
    <citation type="submission" date="2013-05" db="EMBL/GenBank/DDBJ databases">
        <authorList>
            <person name="Yim A.K.Y."/>
            <person name="Chan T.F."/>
            <person name="Ji K.M."/>
            <person name="Liu X.Y."/>
            <person name="Zhou J.W."/>
            <person name="Li R.Q."/>
            <person name="Yang K.Y."/>
            <person name="Li J."/>
            <person name="Li M."/>
            <person name="Law P.T.W."/>
            <person name="Wu Y.L."/>
            <person name="Cai Z.L."/>
            <person name="Qin H."/>
            <person name="Bao Y."/>
            <person name="Leung R.K.K."/>
            <person name="Ng P.K.S."/>
            <person name="Zou J."/>
            <person name="Zhong X.J."/>
            <person name="Ran P.X."/>
            <person name="Zhong N.S."/>
            <person name="Liu Z.G."/>
            <person name="Tsui S.K.W."/>
        </authorList>
    </citation>
    <scope>NUCLEOTIDE SEQUENCE</scope>
    <source>
        <strain evidence="7">Derf</strain>
        <tissue evidence="7">Whole organism</tissue>
    </source>
</reference>
<comment type="subcellular location">
    <subcellularLocation>
        <location evidence="1">Membrane</location>
        <topology evidence="1">Multi-pass membrane protein</topology>
    </subcellularLocation>
</comment>
<keyword evidence="3 6" id="KW-1133">Transmembrane helix</keyword>
<dbReference type="PANTHER" id="PTHR11785">
    <property type="entry name" value="AMINO ACID TRANSPORTER"/>
    <property type="match status" value="1"/>
</dbReference>
<keyword evidence="2 6" id="KW-0812">Transmembrane</keyword>
<feature type="region of interest" description="Disordered" evidence="5">
    <location>
        <begin position="1"/>
        <end position="39"/>
    </location>
</feature>
<evidence type="ECO:0000256" key="3">
    <source>
        <dbReference type="ARBA" id="ARBA00022989"/>
    </source>
</evidence>
<feature type="transmembrane region" description="Helical" evidence="6">
    <location>
        <begin position="86"/>
        <end position="108"/>
    </location>
</feature>
<sequence>MADNYSIVPQQNRDVEMTTPVNNKSPSNDESDGQATTAAPTAANDDVICLKPKMNLLNGITVIVGSIIGSGIFVSPKGVLENTGSVGLSLVVWIISGLFSTIGAYCYAELGCMITKTGADYAYIMESFGPFVAFLRLWIECMIVRPCSQAIVALTFSFYVLRPIFPDCDPPADAVRYLACICIGK</sequence>
<comment type="caution">
    <text evidence="7">The sequence shown here is derived from an EMBL/GenBank/DDBJ whole genome shotgun (WGS) entry which is preliminary data.</text>
</comment>
<gene>
    <name evidence="7" type="primary">SLC7A6_2</name>
    <name evidence="7" type="ORF">DERF_003199</name>
</gene>
<protein>
    <submittedName>
        <fullName evidence="7">Y+L amino acid transporter 2</fullName>
    </submittedName>
</protein>
<dbReference type="InterPro" id="IPR050598">
    <property type="entry name" value="AminoAcid_Transporter"/>
</dbReference>
<evidence type="ECO:0000256" key="6">
    <source>
        <dbReference type="SAM" id="Phobius"/>
    </source>
</evidence>
<dbReference type="InterPro" id="IPR002293">
    <property type="entry name" value="AA/rel_permease1"/>
</dbReference>
<keyword evidence="8" id="KW-1185">Reference proteome</keyword>
<organism evidence="7 8">
    <name type="scientific">Dermatophagoides farinae</name>
    <name type="common">American house dust mite</name>
    <dbReference type="NCBI Taxonomy" id="6954"/>
    <lineage>
        <taxon>Eukaryota</taxon>
        <taxon>Metazoa</taxon>
        <taxon>Ecdysozoa</taxon>
        <taxon>Arthropoda</taxon>
        <taxon>Chelicerata</taxon>
        <taxon>Arachnida</taxon>
        <taxon>Acari</taxon>
        <taxon>Acariformes</taxon>
        <taxon>Sarcoptiformes</taxon>
        <taxon>Astigmata</taxon>
        <taxon>Psoroptidia</taxon>
        <taxon>Analgoidea</taxon>
        <taxon>Pyroglyphidae</taxon>
        <taxon>Dermatophagoidinae</taxon>
        <taxon>Dermatophagoides</taxon>
    </lineage>
</organism>
<keyword evidence="4 6" id="KW-0472">Membrane</keyword>
<feature type="transmembrane region" description="Helical" evidence="6">
    <location>
        <begin position="56"/>
        <end position="74"/>
    </location>
</feature>
<evidence type="ECO:0000256" key="5">
    <source>
        <dbReference type="SAM" id="MobiDB-lite"/>
    </source>
</evidence>
<evidence type="ECO:0000256" key="4">
    <source>
        <dbReference type="ARBA" id="ARBA00023136"/>
    </source>
</evidence>
<dbReference type="AlphaFoldDB" id="A0A922IH16"/>
<dbReference type="Pfam" id="PF13520">
    <property type="entry name" value="AA_permease_2"/>
    <property type="match status" value="1"/>
</dbReference>
<evidence type="ECO:0000256" key="1">
    <source>
        <dbReference type="ARBA" id="ARBA00004141"/>
    </source>
</evidence>
<feature type="compositionally biased region" description="Polar residues" evidence="5">
    <location>
        <begin position="19"/>
        <end position="28"/>
    </location>
</feature>
<accession>A0A922IH16</accession>
<reference evidence="7" key="2">
    <citation type="journal article" date="2022" name="Res Sq">
        <title>Comparative Genomics Reveals Insights into the Divergent Evolution of Astigmatic Mites and Household Pest Adaptations.</title>
        <authorList>
            <person name="Xiong Q."/>
            <person name="Wan A.T.-Y."/>
            <person name="Liu X.-Y."/>
            <person name="Fung C.S.-H."/>
            <person name="Xiao X."/>
            <person name="Malainual N."/>
            <person name="Hou J."/>
            <person name="Wang L."/>
            <person name="Wang M."/>
            <person name="Yang K."/>
            <person name="Cui Y."/>
            <person name="Leung E."/>
            <person name="Nong W."/>
            <person name="Shin S.-K."/>
            <person name="Au S."/>
            <person name="Jeong K.Y."/>
            <person name="Chew F.T."/>
            <person name="Hui J."/>
            <person name="Leung T.F."/>
            <person name="Tungtrongchitr A."/>
            <person name="Zhong N."/>
            <person name="Liu Z."/>
            <person name="Tsui S."/>
        </authorList>
    </citation>
    <scope>NUCLEOTIDE SEQUENCE</scope>
    <source>
        <strain evidence="7">Derf</strain>
        <tissue evidence="7">Whole organism</tissue>
    </source>
</reference>
<proteinExistence type="predicted"/>
<evidence type="ECO:0000256" key="2">
    <source>
        <dbReference type="ARBA" id="ARBA00022692"/>
    </source>
</evidence>
<name>A0A922IH16_DERFA</name>
<dbReference type="FunFam" id="1.20.1740.10:FF:000056">
    <property type="entry name" value="Y+L amino acid transporter 2"/>
    <property type="match status" value="1"/>
</dbReference>
<dbReference type="PANTHER" id="PTHR11785:SF531">
    <property type="entry name" value="LARGE NEUTRAL AMINO ACIDS TRANSPORTER SMALL SUBUNIT 1"/>
    <property type="match status" value="1"/>
</dbReference>
<dbReference type="Gene3D" id="1.20.1740.10">
    <property type="entry name" value="Amino acid/polyamine transporter I"/>
    <property type="match status" value="1"/>
</dbReference>
<dbReference type="GO" id="GO:0016020">
    <property type="term" value="C:membrane"/>
    <property type="evidence" value="ECO:0007669"/>
    <property type="project" value="UniProtKB-SubCell"/>
</dbReference>
<dbReference type="EMBL" id="ASGP02000001">
    <property type="protein sequence ID" value="KAH9529308.1"/>
    <property type="molecule type" value="Genomic_DNA"/>
</dbReference>
<dbReference type="Proteomes" id="UP000790347">
    <property type="component" value="Unassembled WGS sequence"/>
</dbReference>